<accession>A0ABP1G662</accession>
<dbReference type="EMBL" id="CAXHTA020000016">
    <property type="protein sequence ID" value="CAL5226802.1"/>
    <property type="molecule type" value="Genomic_DNA"/>
</dbReference>
<sequence>MSRLRAAVDNGQLPDAATQLPSGDIKLIFDSGIRTDDDLLLYSRDIYVDLGLPPRLAGLIVAGRSTTKFHGIKLAIEKKGAEGNFVEVHEPPPISYSSMQKFLTGVQAVEVQMPGKAPFTPDSMILGDNLEYKVLTRETLADRVKTLEGFNKNVILGYEGTCKSAAVQLAEQFSGPGALPLQTCLLVDSLGRIREIDAAAYTPTDAVVVESKAQAKVKDVDQLDEIKKFITGRELTGEGVKLQGKHLHLFLHSNSLPTSTETQDALLRELSSKQYGLLLPSGDSLTNKHWTSCLPTAMLNSSPGTSRVTTVPRYPAWLGKPQPMAAKRPHTARHHALGWRVRSVRQKQGMKGMQFMRPFMPARPAMSACW</sequence>
<keyword evidence="2" id="KW-1185">Reference proteome</keyword>
<reference evidence="1 2" key="1">
    <citation type="submission" date="2024-06" db="EMBL/GenBank/DDBJ databases">
        <authorList>
            <person name="Kraege A."/>
            <person name="Thomma B."/>
        </authorList>
    </citation>
    <scope>NUCLEOTIDE SEQUENCE [LARGE SCALE GENOMIC DNA]</scope>
</reference>
<gene>
    <name evidence="1" type="primary">g9663</name>
    <name evidence="1" type="ORF">VP750_LOCUS8708</name>
</gene>
<comment type="caution">
    <text evidence="1">The sequence shown here is derived from an EMBL/GenBank/DDBJ whole genome shotgun (WGS) entry which is preliminary data.</text>
</comment>
<proteinExistence type="predicted"/>
<dbReference type="Proteomes" id="UP001497392">
    <property type="component" value="Unassembled WGS sequence"/>
</dbReference>
<evidence type="ECO:0000313" key="2">
    <source>
        <dbReference type="Proteomes" id="UP001497392"/>
    </source>
</evidence>
<name>A0ABP1G662_9CHLO</name>
<organism evidence="1 2">
    <name type="scientific">Coccomyxa viridis</name>
    <dbReference type="NCBI Taxonomy" id="1274662"/>
    <lineage>
        <taxon>Eukaryota</taxon>
        <taxon>Viridiplantae</taxon>
        <taxon>Chlorophyta</taxon>
        <taxon>core chlorophytes</taxon>
        <taxon>Trebouxiophyceae</taxon>
        <taxon>Trebouxiophyceae incertae sedis</taxon>
        <taxon>Coccomyxaceae</taxon>
        <taxon>Coccomyxa</taxon>
    </lineage>
</organism>
<evidence type="ECO:0000313" key="1">
    <source>
        <dbReference type="EMBL" id="CAL5226802.1"/>
    </source>
</evidence>
<protein>
    <submittedName>
        <fullName evidence="1">G9663 protein</fullName>
    </submittedName>
</protein>